<protein>
    <recommendedName>
        <fullName evidence="8">C2H2-type domain-containing protein</fullName>
    </recommendedName>
</protein>
<dbReference type="AlphaFoldDB" id="A0AAN9GIA8"/>
<proteinExistence type="predicted"/>
<keyword evidence="6" id="KW-0539">Nucleus</keyword>
<keyword evidence="5" id="KW-0862">Zinc</keyword>
<keyword evidence="4 7" id="KW-0863">Zinc-finger</keyword>
<evidence type="ECO:0000256" key="4">
    <source>
        <dbReference type="ARBA" id="ARBA00022771"/>
    </source>
</evidence>
<feature type="domain" description="C2H2-type" evidence="8">
    <location>
        <begin position="56"/>
        <end position="83"/>
    </location>
</feature>
<evidence type="ECO:0000256" key="2">
    <source>
        <dbReference type="ARBA" id="ARBA00022723"/>
    </source>
</evidence>
<gene>
    <name evidence="9" type="ORF">V1264_013866</name>
</gene>
<dbReference type="InterPro" id="IPR050527">
    <property type="entry name" value="Snail/Krueppel_Znf"/>
</dbReference>
<evidence type="ECO:0000256" key="6">
    <source>
        <dbReference type="ARBA" id="ARBA00023242"/>
    </source>
</evidence>
<keyword evidence="10" id="KW-1185">Reference proteome</keyword>
<dbReference type="PROSITE" id="PS00028">
    <property type="entry name" value="ZINC_FINGER_C2H2_1"/>
    <property type="match status" value="3"/>
</dbReference>
<dbReference type="Gene3D" id="3.30.160.60">
    <property type="entry name" value="Classic Zinc Finger"/>
    <property type="match status" value="2"/>
</dbReference>
<dbReference type="GO" id="GO:0005634">
    <property type="term" value="C:nucleus"/>
    <property type="evidence" value="ECO:0007669"/>
    <property type="project" value="UniProtKB-SubCell"/>
</dbReference>
<evidence type="ECO:0000256" key="7">
    <source>
        <dbReference type="PROSITE-ProRule" id="PRU00042"/>
    </source>
</evidence>
<dbReference type="PANTHER" id="PTHR24388:SF54">
    <property type="entry name" value="PROTEIN ESCARGOT"/>
    <property type="match status" value="1"/>
</dbReference>
<dbReference type="FunFam" id="3.30.160.60:FF:000100">
    <property type="entry name" value="Zinc finger 45-like"/>
    <property type="match status" value="1"/>
</dbReference>
<evidence type="ECO:0000259" key="8">
    <source>
        <dbReference type="PROSITE" id="PS50157"/>
    </source>
</evidence>
<evidence type="ECO:0000256" key="1">
    <source>
        <dbReference type="ARBA" id="ARBA00004123"/>
    </source>
</evidence>
<dbReference type="Pfam" id="PF00096">
    <property type="entry name" value="zf-C2H2"/>
    <property type="match status" value="3"/>
</dbReference>
<dbReference type="GO" id="GO:0008270">
    <property type="term" value="F:zinc ion binding"/>
    <property type="evidence" value="ECO:0007669"/>
    <property type="project" value="UniProtKB-KW"/>
</dbReference>
<comment type="caution">
    <text evidence="9">The sequence shown here is derived from an EMBL/GenBank/DDBJ whole genome shotgun (WGS) entry which is preliminary data.</text>
</comment>
<dbReference type="GO" id="GO:0000981">
    <property type="term" value="F:DNA-binding transcription factor activity, RNA polymerase II-specific"/>
    <property type="evidence" value="ECO:0007669"/>
    <property type="project" value="TreeGrafter"/>
</dbReference>
<evidence type="ECO:0000256" key="5">
    <source>
        <dbReference type="ARBA" id="ARBA00022833"/>
    </source>
</evidence>
<dbReference type="SUPFAM" id="SSF57667">
    <property type="entry name" value="beta-beta-alpha zinc fingers"/>
    <property type="match status" value="2"/>
</dbReference>
<dbReference type="PROSITE" id="PS50157">
    <property type="entry name" value="ZINC_FINGER_C2H2_2"/>
    <property type="match status" value="3"/>
</dbReference>
<name>A0AAN9GIA8_9CAEN</name>
<dbReference type="SMART" id="SM00355">
    <property type="entry name" value="ZnF_C2H2"/>
    <property type="match status" value="3"/>
</dbReference>
<dbReference type="Proteomes" id="UP001374579">
    <property type="component" value="Unassembled WGS sequence"/>
</dbReference>
<evidence type="ECO:0000313" key="9">
    <source>
        <dbReference type="EMBL" id="KAK7109908.1"/>
    </source>
</evidence>
<feature type="domain" description="C2H2-type" evidence="8">
    <location>
        <begin position="27"/>
        <end position="55"/>
    </location>
</feature>
<dbReference type="PANTHER" id="PTHR24388">
    <property type="entry name" value="ZINC FINGER PROTEIN"/>
    <property type="match status" value="1"/>
</dbReference>
<reference evidence="9 10" key="1">
    <citation type="submission" date="2024-02" db="EMBL/GenBank/DDBJ databases">
        <title>Chromosome-scale genome assembly of the rough periwinkle Littorina saxatilis.</title>
        <authorList>
            <person name="De Jode A."/>
            <person name="Faria R."/>
            <person name="Formenti G."/>
            <person name="Sims Y."/>
            <person name="Smith T.P."/>
            <person name="Tracey A."/>
            <person name="Wood J.M.D."/>
            <person name="Zagrodzka Z.B."/>
            <person name="Johannesson K."/>
            <person name="Butlin R.K."/>
            <person name="Leder E.H."/>
        </authorList>
    </citation>
    <scope>NUCLEOTIDE SEQUENCE [LARGE SCALE GENOMIC DNA]</scope>
    <source>
        <strain evidence="9">Snail1</strain>
        <tissue evidence="9">Muscle</tissue>
    </source>
</reference>
<accession>A0AAN9GIA8</accession>
<keyword evidence="3" id="KW-0677">Repeat</keyword>
<evidence type="ECO:0000256" key="3">
    <source>
        <dbReference type="ARBA" id="ARBA00022737"/>
    </source>
</evidence>
<feature type="domain" description="C2H2-type" evidence="8">
    <location>
        <begin position="84"/>
        <end position="112"/>
    </location>
</feature>
<dbReference type="InterPro" id="IPR036236">
    <property type="entry name" value="Znf_C2H2_sf"/>
</dbReference>
<keyword evidence="2" id="KW-0479">Metal-binding</keyword>
<sequence length="113" mass="12983">MCFPGSVPMRFQRANECTGQTTLDRIHRCEICFATFTTKGGLVRHTDGVHLNKHRHRCSICGRGFSVTELFHDHLNMHNNIKAHSCPHCGKDYTYKSSLRQHLREGHCSQCKD</sequence>
<dbReference type="InterPro" id="IPR013087">
    <property type="entry name" value="Znf_C2H2_type"/>
</dbReference>
<comment type="subcellular location">
    <subcellularLocation>
        <location evidence="1">Nucleus</location>
    </subcellularLocation>
</comment>
<dbReference type="EMBL" id="JBAMIC010000003">
    <property type="protein sequence ID" value="KAK7109908.1"/>
    <property type="molecule type" value="Genomic_DNA"/>
</dbReference>
<organism evidence="9 10">
    <name type="scientific">Littorina saxatilis</name>
    <dbReference type="NCBI Taxonomy" id="31220"/>
    <lineage>
        <taxon>Eukaryota</taxon>
        <taxon>Metazoa</taxon>
        <taxon>Spiralia</taxon>
        <taxon>Lophotrochozoa</taxon>
        <taxon>Mollusca</taxon>
        <taxon>Gastropoda</taxon>
        <taxon>Caenogastropoda</taxon>
        <taxon>Littorinimorpha</taxon>
        <taxon>Littorinoidea</taxon>
        <taxon>Littorinidae</taxon>
        <taxon>Littorina</taxon>
    </lineage>
</organism>
<dbReference type="GO" id="GO:0000978">
    <property type="term" value="F:RNA polymerase II cis-regulatory region sequence-specific DNA binding"/>
    <property type="evidence" value="ECO:0007669"/>
    <property type="project" value="TreeGrafter"/>
</dbReference>
<evidence type="ECO:0000313" key="10">
    <source>
        <dbReference type="Proteomes" id="UP001374579"/>
    </source>
</evidence>